<dbReference type="Proteomes" id="UP000659904">
    <property type="component" value="Unassembled WGS sequence"/>
</dbReference>
<evidence type="ECO:0000313" key="7">
    <source>
        <dbReference type="Proteomes" id="UP000659904"/>
    </source>
</evidence>
<dbReference type="GO" id="GO:0006355">
    <property type="term" value="P:regulation of DNA-templated transcription"/>
    <property type="evidence" value="ECO:0007669"/>
    <property type="project" value="InterPro"/>
</dbReference>
<dbReference type="CDD" id="cd15831">
    <property type="entry name" value="BTAD"/>
    <property type="match status" value="1"/>
</dbReference>
<feature type="DNA-binding region" description="OmpR/PhoB-type" evidence="3">
    <location>
        <begin position="62"/>
        <end position="164"/>
    </location>
</feature>
<name>A0A8J3KIW2_9ACTN</name>
<dbReference type="SUPFAM" id="SSF52540">
    <property type="entry name" value="P-loop containing nucleoside triphosphate hydrolases"/>
    <property type="match status" value="1"/>
</dbReference>
<dbReference type="InterPro" id="IPR001867">
    <property type="entry name" value="OmpR/PhoB-type_DNA-bd"/>
</dbReference>
<keyword evidence="7" id="KW-1185">Reference proteome</keyword>
<organism evidence="6 7">
    <name type="scientific">Catellatospora citrea</name>
    <dbReference type="NCBI Taxonomy" id="53366"/>
    <lineage>
        <taxon>Bacteria</taxon>
        <taxon>Bacillati</taxon>
        <taxon>Actinomycetota</taxon>
        <taxon>Actinomycetes</taxon>
        <taxon>Micromonosporales</taxon>
        <taxon>Micromonosporaceae</taxon>
        <taxon>Catellatospora</taxon>
    </lineage>
</organism>
<dbReference type="Pfam" id="PF00486">
    <property type="entry name" value="Trans_reg_C"/>
    <property type="match status" value="1"/>
</dbReference>
<dbReference type="PANTHER" id="PTHR47691">
    <property type="entry name" value="REGULATOR-RELATED"/>
    <property type="match status" value="1"/>
</dbReference>
<reference evidence="6 7" key="1">
    <citation type="submission" date="2021-01" db="EMBL/GenBank/DDBJ databases">
        <title>Whole genome shotgun sequence of Catellatospora citrea NBRC 14495.</title>
        <authorList>
            <person name="Komaki H."/>
            <person name="Tamura T."/>
        </authorList>
    </citation>
    <scope>NUCLEOTIDE SEQUENCE [LARGE SCALE GENOMIC DNA]</scope>
    <source>
        <strain evidence="6 7">NBRC 14495</strain>
    </source>
</reference>
<evidence type="ECO:0000313" key="6">
    <source>
        <dbReference type="EMBL" id="GIG00778.1"/>
    </source>
</evidence>
<dbReference type="SMART" id="SM01043">
    <property type="entry name" value="BTAD"/>
    <property type="match status" value="1"/>
</dbReference>
<dbReference type="Pfam" id="PF25872">
    <property type="entry name" value="HTH_77"/>
    <property type="match status" value="1"/>
</dbReference>
<dbReference type="SUPFAM" id="SSF46894">
    <property type="entry name" value="C-terminal effector domain of the bipartite response regulators"/>
    <property type="match status" value="1"/>
</dbReference>
<evidence type="ECO:0000259" key="5">
    <source>
        <dbReference type="PROSITE" id="PS51755"/>
    </source>
</evidence>
<dbReference type="SMART" id="SM00862">
    <property type="entry name" value="Trans_reg_C"/>
    <property type="match status" value="1"/>
</dbReference>
<sequence length="1071" mass="112314">MVVTIQALVSLVTRPANSSTAAADASTVISAVVMILLPPIVKGCGGGTDDSDAGGDTLQPDCSRLAAGGGPVLTFAVLGPLRVRSGERDLVIGSRTQRLLLSALLTRAGSVVSGDRLVEILWGDDAPATAVPSLHTYVSRLRGLLHTDGEAVLSTRPPGYLLQVTAEQTDMGRFERLVDEAGRALPRDPAAALGCLDEALALWRGTAYAEFADEDFARPEANRLAELRLGAIEQRFDAALALGRHADLVGAIAAAADEQPLRERPCGQLMLALYRCGRQAEALAAFRAFRQRLDDELGVEPSASLRALETAILRQDPDLYGISAAQTAGDPVATAGSPDTPSPQVPGTIPEETSSFIGREDDLTAVRAALATSRLVTLTGPGGVGKTRLAMQLAAGAQGYADGVRWCELGAITDPAAVGHALAAAIGARQQPGCDIEESVRAYLATRRLLLVVDNCEHVLDAAARLVASVQRSCPQVAVLATSRAPLGAPGELIQPIAPLPVPGDETPDAAGSASVRLFADRARAVRPGLDLTGQNLAHVAEVCRRLDGLPLAIELAAARMRALNPADLVARLGDGLALLTTARSTAVERHRTLRAVVDWSYALLNPAEQRLFDRLSVFAGGFTLAAAEQVCAEPDLVDTLAALVDSSLVTAGPSAGQVRYGMLATLRAYAAEKLAERGDAQALHDAHAACFAVTAEQFGATMRGPDEGRCVAVLDADMANLRAAHRWAVERRDTDLAMRISAGLYHYVVYRFHDEVVSWGETVLGLPGADTHPLYPVVCGAVGEGLTLRGDQRRALAVAESALRRAADPQSPRCLPVLKVLAAVALYEGRLDDCVRWAAEQTRLARIHGDAWREGEGLLFHGLARTYAGDLAAGLAIAQENLCVTTRLGNPSLLAWAKYCQAEALAGSDPDRARQLYTDAVALADAVAGTFTATIAQVGLAALLARSGEDAAALRAFRQCVDRWHRMQVWHHQWTTLRNLVPLLVRVGAAEDAATLLGALDAADTAAYGSDADSLAAATQELTAALGPAGYTRAVEVGTTLGPDGTVAFALSAVDGALASIEAGRAAEKQ</sequence>
<dbReference type="AlphaFoldDB" id="A0A8J3KIW2"/>
<evidence type="ECO:0000256" key="2">
    <source>
        <dbReference type="ARBA" id="ARBA00023125"/>
    </source>
</evidence>
<dbReference type="Gene3D" id="3.40.50.300">
    <property type="entry name" value="P-loop containing nucleotide triphosphate hydrolases"/>
    <property type="match status" value="1"/>
</dbReference>
<dbReference type="Gene3D" id="1.10.10.10">
    <property type="entry name" value="Winged helix-like DNA-binding domain superfamily/Winged helix DNA-binding domain"/>
    <property type="match status" value="1"/>
</dbReference>
<evidence type="ECO:0000256" key="1">
    <source>
        <dbReference type="ARBA" id="ARBA00005820"/>
    </source>
</evidence>
<dbReference type="InterPro" id="IPR005158">
    <property type="entry name" value="BTAD"/>
</dbReference>
<evidence type="ECO:0000256" key="4">
    <source>
        <dbReference type="SAM" id="SignalP"/>
    </source>
</evidence>
<keyword evidence="4" id="KW-0732">Signal</keyword>
<evidence type="ECO:0000256" key="3">
    <source>
        <dbReference type="PROSITE-ProRule" id="PRU01091"/>
    </source>
</evidence>
<dbReference type="GO" id="GO:0000160">
    <property type="term" value="P:phosphorelay signal transduction system"/>
    <property type="evidence" value="ECO:0007669"/>
    <property type="project" value="InterPro"/>
</dbReference>
<dbReference type="InterPro" id="IPR058852">
    <property type="entry name" value="HTH_77"/>
</dbReference>
<comment type="caution">
    <text evidence="6">The sequence shown here is derived from an EMBL/GenBank/DDBJ whole genome shotgun (WGS) entry which is preliminary data.</text>
</comment>
<dbReference type="PANTHER" id="PTHR47691:SF3">
    <property type="entry name" value="HTH-TYPE TRANSCRIPTIONAL REGULATOR RV0890C-RELATED"/>
    <property type="match status" value="1"/>
</dbReference>
<comment type="similarity">
    <text evidence="1">Belongs to the AfsR/DnrI/RedD regulatory family.</text>
</comment>
<dbReference type="InterPro" id="IPR036388">
    <property type="entry name" value="WH-like_DNA-bd_sf"/>
</dbReference>
<dbReference type="InterPro" id="IPR016032">
    <property type="entry name" value="Sig_transdc_resp-reg_C-effctor"/>
</dbReference>
<dbReference type="EMBL" id="BONH01000031">
    <property type="protein sequence ID" value="GIG00778.1"/>
    <property type="molecule type" value="Genomic_DNA"/>
</dbReference>
<dbReference type="Gene3D" id="1.25.40.10">
    <property type="entry name" value="Tetratricopeptide repeat domain"/>
    <property type="match status" value="2"/>
</dbReference>
<feature type="signal peptide" evidence="4">
    <location>
        <begin position="1"/>
        <end position="21"/>
    </location>
</feature>
<keyword evidence="2 3" id="KW-0238">DNA-binding</keyword>
<feature type="domain" description="OmpR/PhoB-type" evidence="5">
    <location>
        <begin position="62"/>
        <end position="164"/>
    </location>
</feature>
<dbReference type="SUPFAM" id="SSF48452">
    <property type="entry name" value="TPR-like"/>
    <property type="match status" value="2"/>
</dbReference>
<feature type="chain" id="PRO_5038393649" evidence="4">
    <location>
        <begin position="22"/>
        <end position="1071"/>
    </location>
</feature>
<dbReference type="InterPro" id="IPR011990">
    <property type="entry name" value="TPR-like_helical_dom_sf"/>
</dbReference>
<dbReference type="InterPro" id="IPR027417">
    <property type="entry name" value="P-loop_NTPase"/>
</dbReference>
<accession>A0A8J3KIW2</accession>
<dbReference type="GO" id="GO:0003677">
    <property type="term" value="F:DNA binding"/>
    <property type="evidence" value="ECO:0007669"/>
    <property type="project" value="UniProtKB-UniRule"/>
</dbReference>
<dbReference type="PROSITE" id="PS51755">
    <property type="entry name" value="OMPR_PHOB"/>
    <property type="match status" value="1"/>
</dbReference>
<dbReference type="Pfam" id="PF03704">
    <property type="entry name" value="BTAD"/>
    <property type="match status" value="1"/>
</dbReference>
<dbReference type="PRINTS" id="PR00364">
    <property type="entry name" value="DISEASERSIST"/>
</dbReference>
<proteinExistence type="inferred from homology"/>
<gene>
    <name evidence="6" type="ORF">Cci01nite_58710</name>
</gene>
<protein>
    <submittedName>
        <fullName evidence="6">SARP family transcriptional regulator</fullName>
    </submittedName>
</protein>